<dbReference type="WBParaSite" id="nRc.2.0.1.t43322-RA">
    <property type="protein sequence ID" value="nRc.2.0.1.t43322-RA"/>
    <property type="gene ID" value="nRc.2.0.1.g43322"/>
</dbReference>
<reference evidence="2" key="1">
    <citation type="submission" date="2022-11" db="UniProtKB">
        <authorList>
            <consortium name="WormBaseParasite"/>
        </authorList>
    </citation>
    <scope>IDENTIFICATION</scope>
</reference>
<organism evidence="1 2">
    <name type="scientific">Romanomermis culicivorax</name>
    <name type="common">Nematode worm</name>
    <dbReference type="NCBI Taxonomy" id="13658"/>
    <lineage>
        <taxon>Eukaryota</taxon>
        <taxon>Metazoa</taxon>
        <taxon>Ecdysozoa</taxon>
        <taxon>Nematoda</taxon>
        <taxon>Enoplea</taxon>
        <taxon>Dorylaimia</taxon>
        <taxon>Mermithida</taxon>
        <taxon>Mermithoidea</taxon>
        <taxon>Mermithidae</taxon>
        <taxon>Romanomermis</taxon>
    </lineage>
</organism>
<evidence type="ECO:0000313" key="1">
    <source>
        <dbReference type="Proteomes" id="UP000887565"/>
    </source>
</evidence>
<proteinExistence type="predicted"/>
<accession>A0A915KWJ8</accession>
<protein>
    <submittedName>
        <fullName evidence="2">Uncharacterized protein</fullName>
    </submittedName>
</protein>
<name>A0A915KWJ8_ROMCU</name>
<dbReference type="Proteomes" id="UP000887565">
    <property type="component" value="Unplaced"/>
</dbReference>
<evidence type="ECO:0000313" key="2">
    <source>
        <dbReference type="WBParaSite" id="nRc.2.0.1.t43322-RA"/>
    </source>
</evidence>
<dbReference type="AlphaFoldDB" id="A0A915KWJ8"/>
<keyword evidence="1" id="KW-1185">Reference proteome</keyword>
<sequence>MQNISDKNVPVPLTETEGHSYVAIEYLKLRGHLYLPFSTERNGIQSTQRCRTKGKFSFRSGRLEVTIGRTFQGVGGPFCSVEKDKHKLPLSFSSSSGLICQKRMVV</sequence>